<dbReference type="PROSITE" id="PS51186">
    <property type="entry name" value="GNAT"/>
    <property type="match status" value="1"/>
</dbReference>
<evidence type="ECO:0000313" key="2">
    <source>
        <dbReference type="Proteomes" id="UP000218263"/>
    </source>
</evidence>
<dbReference type="InterPro" id="IPR016181">
    <property type="entry name" value="Acyl_CoA_acyltransferase"/>
</dbReference>
<dbReference type="CDD" id="cd04301">
    <property type="entry name" value="NAT_SF"/>
    <property type="match status" value="1"/>
</dbReference>
<reference evidence="1 2" key="1">
    <citation type="submission" date="2015-12" db="EMBL/GenBank/DDBJ databases">
        <title>Genome sequence of Mucilaginibacter gotjawali.</title>
        <authorList>
            <person name="Lee J.S."/>
            <person name="Lee K.C."/>
            <person name="Kim K.K."/>
            <person name="Lee B.W."/>
        </authorList>
    </citation>
    <scope>NUCLEOTIDE SEQUENCE [LARGE SCALE GENOMIC DNA]</scope>
    <source>
        <strain evidence="1 2">SA3-7</strain>
    </source>
</reference>
<keyword evidence="1" id="KW-0808">Transferase</keyword>
<dbReference type="PANTHER" id="PTHR43877">
    <property type="entry name" value="AMINOALKYLPHOSPHONATE N-ACETYLTRANSFERASE-RELATED-RELATED"/>
    <property type="match status" value="1"/>
</dbReference>
<dbReference type="GO" id="GO:0016747">
    <property type="term" value="F:acyltransferase activity, transferring groups other than amino-acyl groups"/>
    <property type="evidence" value="ECO:0007669"/>
    <property type="project" value="InterPro"/>
</dbReference>
<keyword evidence="1" id="KW-0378">Hydrolase</keyword>
<dbReference type="InterPro" id="IPR050832">
    <property type="entry name" value="Bact_Acetyltransf"/>
</dbReference>
<dbReference type="InterPro" id="IPR000182">
    <property type="entry name" value="GNAT_dom"/>
</dbReference>
<protein>
    <submittedName>
        <fullName evidence="1">Protease synthase and sporulation negative regulatory protein PAI 1</fullName>
        <ecNumber evidence="1">2.3.1.-</ecNumber>
    </submittedName>
</protein>
<dbReference type="GO" id="GO:0006508">
    <property type="term" value="P:proteolysis"/>
    <property type="evidence" value="ECO:0007669"/>
    <property type="project" value="UniProtKB-KW"/>
</dbReference>
<dbReference type="Gene3D" id="3.40.630.30">
    <property type="match status" value="1"/>
</dbReference>
<dbReference type="RefSeq" id="WP_096349663.1">
    <property type="nucleotide sequence ID" value="NZ_AP017313.1"/>
</dbReference>
<dbReference type="EMBL" id="AP017313">
    <property type="protein sequence ID" value="BAU52324.1"/>
    <property type="molecule type" value="Genomic_DNA"/>
</dbReference>
<dbReference type="SUPFAM" id="SSF55729">
    <property type="entry name" value="Acyl-CoA N-acyltransferases (Nat)"/>
    <property type="match status" value="1"/>
</dbReference>
<keyword evidence="2" id="KW-1185">Reference proteome</keyword>
<dbReference type="Pfam" id="PF13673">
    <property type="entry name" value="Acetyltransf_10"/>
    <property type="match status" value="1"/>
</dbReference>
<dbReference type="Proteomes" id="UP000218263">
    <property type="component" value="Chromosome"/>
</dbReference>
<dbReference type="OrthoDB" id="9789605at2"/>
<keyword evidence="1" id="KW-0012">Acyltransferase</keyword>
<organism evidence="1 2">
    <name type="scientific">Mucilaginibacter gotjawali</name>
    <dbReference type="NCBI Taxonomy" id="1550579"/>
    <lineage>
        <taxon>Bacteria</taxon>
        <taxon>Pseudomonadati</taxon>
        <taxon>Bacteroidota</taxon>
        <taxon>Sphingobacteriia</taxon>
        <taxon>Sphingobacteriales</taxon>
        <taxon>Sphingobacteriaceae</taxon>
        <taxon>Mucilaginibacter</taxon>
    </lineage>
</organism>
<sequence>MVTIRKCNADDIPLVLDLAIKSYRETYEYLWDDRGDAYVSRFYSKEILEREIAMQGVSYFLVYTDGGAAGYFKTTENTLAPGENKDSLEIDKIYFLSQFKRKGIGKQVMLFIENLARVQHKTQLWLKVMDSSTAIPFYRAHGFTPVKSTRLDYPHMKDEFRVILTFTRRLNVLSSP</sequence>
<dbReference type="GO" id="GO:0008233">
    <property type="term" value="F:peptidase activity"/>
    <property type="evidence" value="ECO:0007669"/>
    <property type="project" value="UniProtKB-KW"/>
</dbReference>
<evidence type="ECO:0000313" key="1">
    <source>
        <dbReference type="EMBL" id="BAU52324.1"/>
    </source>
</evidence>
<dbReference type="EC" id="2.3.1.-" evidence="1"/>
<dbReference type="PANTHER" id="PTHR43877:SF2">
    <property type="entry name" value="AMINOALKYLPHOSPHONATE N-ACETYLTRANSFERASE-RELATED"/>
    <property type="match status" value="1"/>
</dbReference>
<keyword evidence="1" id="KW-0645">Protease</keyword>
<proteinExistence type="predicted"/>
<accession>A0A120MY00</accession>
<dbReference type="AlphaFoldDB" id="A0A120MY00"/>
<name>A0A120MY00_9SPHI</name>
<gene>
    <name evidence="1" type="primary">paiA_1</name>
    <name evidence="1" type="ORF">MgSA37_00479</name>
</gene>
<dbReference type="KEGG" id="mgot:MgSA37_00479"/>
<dbReference type="GO" id="GO:0005840">
    <property type="term" value="C:ribosome"/>
    <property type="evidence" value="ECO:0007669"/>
    <property type="project" value="UniProtKB-KW"/>
</dbReference>